<feature type="signal peptide" evidence="2">
    <location>
        <begin position="1"/>
        <end position="18"/>
    </location>
</feature>
<sequence length="577" mass="63229">MLFPQLFVVFLCVTWAFAGNSPTPSLQRRGLSGSSVSAALEELAGTRRVAQAAERSSPSTARLGSSGHPTGHGSAPTSPQFGHEFNEHDQHLLSSFLHSPQRSGSHVASHTPPSSPLQQLTAEDQEFLRSVLHPESPSSSQRGTSGKGDRHDTSTSANSAHSEPSVSTSLTPESSTALLEHHWSEEDANLIHSLLHDSPRSPSPARANAKTQPASGRAEPSTTRSILREVPKGLPRGKLDKSNPSYWTLPKDRTVSISTAYNRLKEGRALRMSEDVLRPWQELVNESRVPNPKRRRPEDMTNIPPGQYSRYALSTLLAEKPRVSEANLPAIERIIAQKATKEGFEEVPQTLKEWQAAREKMGVPKRAPQRKYVEGPPALHTLLARKKQLQAAGQDVSDIDAQILATAKKYDPDATLPTSANKFFVGLRNKQIFGRPSKAAKLPPLVKPQVMRQKPSEEVEQLARQPMQTLYKQRAAAKQQQQDTSVIEAALVRKANLEGLAEAPADIETYYAWKRKVRQHIRPVDYSKRSVLKLYTDRDVLRATGRDTTAVDAAIKKLTEGKSSGSGAPSVGPSSAP</sequence>
<dbReference type="OrthoDB" id="10405493at2759"/>
<feature type="compositionally biased region" description="Basic and acidic residues" evidence="1">
    <location>
        <begin position="226"/>
        <end position="241"/>
    </location>
</feature>
<feature type="region of interest" description="Disordered" evidence="1">
    <location>
        <begin position="46"/>
        <end position="84"/>
    </location>
</feature>
<evidence type="ECO:0000313" key="4">
    <source>
        <dbReference type="Proteomes" id="UP000245783"/>
    </source>
</evidence>
<feature type="chain" id="PRO_5016266266" evidence="2">
    <location>
        <begin position="19"/>
        <end position="577"/>
    </location>
</feature>
<organism evidence="3 4">
    <name type="scientific">Ceraceosorus guamensis</name>
    <dbReference type="NCBI Taxonomy" id="1522189"/>
    <lineage>
        <taxon>Eukaryota</taxon>
        <taxon>Fungi</taxon>
        <taxon>Dikarya</taxon>
        <taxon>Basidiomycota</taxon>
        <taxon>Ustilaginomycotina</taxon>
        <taxon>Exobasidiomycetes</taxon>
        <taxon>Ceraceosorales</taxon>
        <taxon>Ceraceosoraceae</taxon>
        <taxon>Ceraceosorus</taxon>
    </lineage>
</organism>
<feature type="region of interest" description="Disordered" evidence="1">
    <location>
        <begin position="132"/>
        <end position="177"/>
    </location>
</feature>
<feature type="compositionally biased region" description="Polar residues" evidence="1">
    <location>
        <begin position="209"/>
        <end position="225"/>
    </location>
</feature>
<proteinExistence type="predicted"/>
<dbReference type="GeneID" id="37039417"/>
<feature type="compositionally biased region" description="Polar residues" evidence="1">
    <location>
        <begin position="54"/>
        <end position="63"/>
    </location>
</feature>
<reference evidence="3 4" key="1">
    <citation type="journal article" date="2018" name="Mol. Biol. Evol.">
        <title>Broad Genomic Sampling Reveals a Smut Pathogenic Ancestry of the Fungal Clade Ustilaginomycotina.</title>
        <authorList>
            <person name="Kijpornyongpan T."/>
            <person name="Mondo S.J."/>
            <person name="Barry K."/>
            <person name="Sandor L."/>
            <person name="Lee J."/>
            <person name="Lipzen A."/>
            <person name="Pangilinan J."/>
            <person name="LaButti K."/>
            <person name="Hainaut M."/>
            <person name="Henrissat B."/>
            <person name="Grigoriev I.V."/>
            <person name="Spatafora J.W."/>
            <person name="Aime M.C."/>
        </authorList>
    </citation>
    <scope>NUCLEOTIDE SEQUENCE [LARGE SCALE GENOMIC DNA]</scope>
    <source>
        <strain evidence="3 4">MCA 4658</strain>
    </source>
</reference>
<keyword evidence="4" id="KW-1185">Reference proteome</keyword>
<dbReference type="InParanoid" id="A0A316VRQ1"/>
<feature type="compositionally biased region" description="Polar residues" evidence="1">
    <location>
        <begin position="154"/>
        <end position="177"/>
    </location>
</feature>
<feature type="region of interest" description="Disordered" evidence="1">
    <location>
        <begin position="98"/>
        <end position="117"/>
    </location>
</feature>
<evidence type="ECO:0000313" key="3">
    <source>
        <dbReference type="EMBL" id="PWN38861.1"/>
    </source>
</evidence>
<keyword evidence="2" id="KW-0732">Signal</keyword>
<evidence type="ECO:0000256" key="1">
    <source>
        <dbReference type="SAM" id="MobiDB-lite"/>
    </source>
</evidence>
<gene>
    <name evidence="3" type="ORF">IE81DRAFT_69522</name>
</gene>
<evidence type="ECO:0000256" key="2">
    <source>
        <dbReference type="SAM" id="SignalP"/>
    </source>
</evidence>
<feature type="region of interest" description="Disordered" evidence="1">
    <location>
        <begin position="195"/>
        <end position="245"/>
    </location>
</feature>
<dbReference type="RefSeq" id="XP_025366021.1">
    <property type="nucleotide sequence ID" value="XM_025517547.1"/>
</dbReference>
<name>A0A316VRQ1_9BASI</name>
<protein>
    <submittedName>
        <fullName evidence="3">Uncharacterized protein</fullName>
    </submittedName>
</protein>
<dbReference type="EMBL" id="KZ819525">
    <property type="protein sequence ID" value="PWN38861.1"/>
    <property type="molecule type" value="Genomic_DNA"/>
</dbReference>
<accession>A0A316VRQ1</accession>
<dbReference type="Proteomes" id="UP000245783">
    <property type="component" value="Unassembled WGS sequence"/>
</dbReference>
<dbReference type="AlphaFoldDB" id="A0A316VRQ1"/>